<dbReference type="Proteomes" id="UP001282336">
    <property type="component" value="Unassembled WGS sequence"/>
</dbReference>
<organism evidence="10 11">
    <name type="scientific">Scandinavium lactucae</name>
    <dbReference type="NCBI Taxonomy" id="3095028"/>
    <lineage>
        <taxon>Bacteria</taxon>
        <taxon>Pseudomonadati</taxon>
        <taxon>Pseudomonadota</taxon>
        <taxon>Gammaproteobacteria</taxon>
        <taxon>Enterobacterales</taxon>
        <taxon>Enterobacteriaceae</taxon>
        <taxon>Scandinavium</taxon>
    </lineage>
</organism>
<dbReference type="Gene3D" id="3.40.109.10">
    <property type="entry name" value="NADH Oxidase"/>
    <property type="match status" value="1"/>
</dbReference>
<dbReference type="RefSeq" id="WP_319630049.1">
    <property type="nucleotide sequence ID" value="NZ_JAWXRB010000045.1"/>
</dbReference>
<evidence type="ECO:0000256" key="4">
    <source>
        <dbReference type="ARBA" id="ARBA00022857"/>
    </source>
</evidence>
<dbReference type="InterPro" id="IPR000415">
    <property type="entry name" value="Nitroreductase-like"/>
</dbReference>
<dbReference type="EMBL" id="JAWXRC010000042">
    <property type="protein sequence ID" value="MDX6033604.1"/>
    <property type="molecule type" value="Genomic_DNA"/>
</dbReference>
<dbReference type="SUPFAM" id="SSF55469">
    <property type="entry name" value="FMN-dependent nitroreductase-like"/>
    <property type="match status" value="1"/>
</dbReference>
<proteinExistence type="inferred from homology"/>
<dbReference type="NCBIfam" id="NF008088">
    <property type="entry name" value="PRK10828.1"/>
    <property type="match status" value="1"/>
</dbReference>
<feature type="binding site" description="in other chain" evidence="8">
    <location>
        <begin position="131"/>
        <end position="133"/>
    </location>
    <ligand>
        <name>FMN</name>
        <dbReference type="ChEBI" id="CHEBI:58210"/>
        <note>ligand shared between dimeric partners</note>
    </ligand>
</feature>
<evidence type="ECO:0000313" key="11">
    <source>
        <dbReference type="Proteomes" id="UP001282336"/>
    </source>
</evidence>
<evidence type="ECO:0000256" key="8">
    <source>
        <dbReference type="PIRSR" id="PIRSR000232-1"/>
    </source>
</evidence>
<dbReference type="EC" id="1.-.-.-" evidence="7"/>
<dbReference type="InterPro" id="IPR026021">
    <property type="entry name" value="YdjA-like"/>
</dbReference>
<evidence type="ECO:0000256" key="6">
    <source>
        <dbReference type="ARBA" id="ARBA00023027"/>
    </source>
</evidence>
<dbReference type="AlphaFoldDB" id="A0AAJ2S3Z7"/>
<dbReference type="GO" id="GO:0016491">
    <property type="term" value="F:oxidoreductase activity"/>
    <property type="evidence" value="ECO:0007669"/>
    <property type="project" value="UniProtKB-UniRule"/>
</dbReference>
<keyword evidence="4 7" id="KW-0521">NADP</keyword>
<keyword evidence="3 7" id="KW-0288">FMN</keyword>
<comment type="similarity">
    <text evidence="1 7">Belongs to the nitroreductase family.</text>
</comment>
<feature type="domain" description="Nitroreductase" evidence="9">
    <location>
        <begin position="9"/>
        <end position="161"/>
    </location>
</feature>
<keyword evidence="2 7" id="KW-0285">Flavoprotein</keyword>
<name>A0AAJ2S3Z7_9ENTR</name>
<feature type="binding site" evidence="8">
    <location>
        <position position="35"/>
    </location>
    <ligand>
        <name>FMN</name>
        <dbReference type="ChEBI" id="CHEBI:58210"/>
        <note>ligand shared between dimeric partners</note>
    </ligand>
</feature>
<protein>
    <recommendedName>
        <fullName evidence="7">Putative NAD(P)H nitroreductase</fullName>
        <ecNumber evidence="7">1.-.-.-</ecNumber>
    </recommendedName>
</protein>
<dbReference type="PANTHER" id="PTHR43821">
    <property type="entry name" value="NAD(P)H NITROREDUCTASE YDJA-RELATED"/>
    <property type="match status" value="1"/>
</dbReference>
<dbReference type="CDD" id="cd02135">
    <property type="entry name" value="YdjA-like"/>
    <property type="match status" value="1"/>
</dbReference>
<sequence>MDALELLVNRRSASRLAEPAPEGEQLENILRAGLRAPDHGTLQPWQFFVIEGEGRDRFSQLLEKGAIAAGQDEKAIDKARNAPFRAPLIIAVVAKCQTGHKVPVWEQEMSAGCAVMAMQMAAVAQGFNGIWRSGALTDSPVVRDGLQCREQDKIVGFLYLGTPQLKASTTVSVPDTTPFVVRF</sequence>
<evidence type="ECO:0000256" key="5">
    <source>
        <dbReference type="ARBA" id="ARBA00023002"/>
    </source>
</evidence>
<evidence type="ECO:0000259" key="9">
    <source>
        <dbReference type="Pfam" id="PF00881"/>
    </source>
</evidence>
<feature type="binding site" evidence="8">
    <location>
        <position position="39"/>
    </location>
    <ligand>
        <name>FMN</name>
        <dbReference type="ChEBI" id="CHEBI:58210"/>
        <note>ligand shared between dimeric partners</note>
    </ligand>
</feature>
<evidence type="ECO:0000256" key="7">
    <source>
        <dbReference type="PIRNR" id="PIRNR000232"/>
    </source>
</evidence>
<reference evidence="10" key="1">
    <citation type="submission" date="2023-11" db="EMBL/GenBank/DDBJ databases">
        <title>Scandinavium wanjuensis sp. nov., isolated from lettuce South Korea.</title>
        <authorList>
            <person name="Park J."/>
            <person name="Park S."/>
            <person name="Oh K.K."/>
            <person name="Cho G.S."/>
            <person name="Franz C.M.A.P."/>
        </authorList>
    </citation>
    <scope>NUCLEOTIDE SEQUENCE</scope>
    <source>
        <strain evidence="10">V105_12</strain>
    </source>
</reference>
<accession>A0AAJ2S3Z7</accession>
<dbReference type="Pfam" id="PF00881">
    <property type="entry name" value="Nitroreductase"/>
    <property type="match status" value="1"/>
</dbReference>
<dbReference type="PANTHER" id="PTHR43821:SF1">
    <property type="entry name" value="NAD(P)H NITROREDUCTASE YDJA-RELATED"/>
    <property type="match status" value="1"/>
</dbReference>
<dbReference type="InterPro" id="IPR052530">
    <property type="entry name" value="NAD(P)H_nitroreductase"/>
</dbReference>
<evidence type="ECO:0000256" key="1">
    <source>
        <dbReference type="ARBA" id="ARBA00007118"/>
    </source>
</evidence>
<dbReference type="InterPro" id="IPR029479">
    <property type="entry name" value="Nitroreductase"/>
</dbReference>
<evidence type="ECO:0000313" key="10">
    <source>
        <dbReference type="EMBL" id="MDX6033604.1"/>
    </source>
</evidence>
<comment type="caution">
    <text evidence="10">The sequence shown here is derived from an EMBL/GenBank/DDBJ whole genome shotgun (WGS) entry which is preliminary data.</text>
</comment>
<evidence type="ECO:0000256" key="2">
    <source>
        <dbReference type="ARBA" id="ARBA00022630"/>
    </source>
</evidence>
<feature type="binding site" description="in other chain" evidence="8">
    <location>
        <begin position="10"/>
        <end position="12"/>
    </location>
    <ligand>
        <name>FMN</name>
        <dbReference type="ChEBI" id="CHEBI:58210"/>
        <note>ligand shared between dimeric partners</note>
    </ligand>
</feature>
<keyword evidence="6 7" id="KW-0520">NAD</keyword>
<gene>
    <name evidence="10" type="ORF">SIL20_19065</name>
</gene>
<keyword evidence="5 7" id="KW-0560">Oxidoreductase</keyword>
<evidence type="ECO:0000256" key="3">
    <source>
        <dbReference type="ARBA" id="ARBA00022643"/>
    </source>
</evidence>
<dbReference type="PIRSF" id="PIRSF000232">
    <property type="entry name" value="YdjA"/>
    <property type="match status" value="1"/>
</dbReference>
<comment type="cofactor">
    <cofactor evidence="8">
        <name>FMN</name>
        <dbReference type="ChEBI" id="CHEBI:58210"/>
    </cofactor>
    <text evidence="8">Binds 1 FMN per subunit.</text>
</comment>